<protein>
    <recommendedName>
        <fullName evidence="2">Type II secretion system protein H</fullName>
    </recommendedName>
    <alternativeName>
        <fullName evidence="10">General secretion pathway protein H</fullName>
    </alternativeName>
</protein>
<organism evidence="13 14">
    <name type="scientific">Tectimicrobiota bacterium</name>
    <dbReference type="NCBI Taxonomy" id="2528274"/>
    <lineage>
        <taxon>Bacteria</taxon>
        <taxon>Pseudomonadati</taxon>
        <taxon>Nitrospinota/Tectimicrobiota group</taxon>
        <taxon>Candidatus Tectimicrobiota</taxon>
    </lineage>
</organism>
<dbReference type="Pfam" id="PF07963">
    <property type="entry name" value="N_methyl"/>
    <property type="match status" value="1"/>
</dbReference>
<dbReference type="NCBIfam" id="TIGR02532">
    <property type="entry name" value="IV_pilin_GFxxxE"/>
    <property type="match status" value="1"/>
</dbReference>
<evidence type="ECO:0000256" key="9">
    <source>
        <dbReference type="ARBA" id="ARBA00025772"/>
    </source>
</evidence>
<dbReference type="InterPro" id="IPR022346">
    <property type="entry name" value="T2SS_GspH"/>
</dbReference>
<evidence type="ECO:0000259" key="12">
    <source>
        <dbReference type="Pfam" id="PF12019"/>
    </source>
</evidence>
<evidence type="ECO:0000256" key="3">
    <source>
        <dbReference type="ARBA" id="ARBA00022475"/>
    </source>
</evidence>
<dbReference type="Pfam" id="PF12019">
    <property type="entry name" value="GspH"/>
    <property type="match status" value="1"/>
</dbReference>
<dbReference type="Proteomes" id="UP000741360">
    <property type="component" value="Unassembled WGS sequence"/>
</dbReference>
<keyword evidence="4" id="KW-0488">Methylation</keyword>
<dbReference type="GO" id="GO:0030420">
    <property type="term" value="P:establishment of competence for transformation"/>
    <property type="evidence" value="ECO:0007669"/>
    <property type="project" value="InterPro"/>
</dbReference>
<evidence type="ECO:0000313" key="14">
    <source>
        <dbReference type="Proteomes" id="UP000741360"/>
    </source>
</evidence>
<feature type="transmembrane region" description="Helical" evidence="11">
    <location>
        <begin position="12"/>
        <end position="34"/>
    </location>
</feature>
<dbReference type="SUPFAM" id="SSF54523">
    <property type="entry name" value="Pili subunits"/>
    <property type="match status" value="1"/>
</dbReference>
<dbReference type="AlphaFoldDB" id="A0A932GME0"/>
<dbReference type="GO" id="GO:0005886">
    <property type="term" value="C:plasma membrane"/>
    <property type="evidence" value="ECO:0007669"/>
    <property type="project" value="UniProtKB-SubCell"/>
</dbReference>
<dbReference type="PRINTS" id="PR00885">
    <property type="entry name" value="BCTERIALGSPH"/>
</dbReference>
<dbReference type="InterPro" id="IPR012902">
    <property type="entry name" value="N_methyl_site"/>
</dbReference>
<name>A0A932GME0_UNCTE</name>
<keyword evidence="8 11" id="KW-0472">Membrane</keyword>
<proteinExistence type="inferred from homology"/>
<dbReference type="InterPro" id="IPR016785">
    <property type="entry name" value="ComGD"/>
</dbReference>
<keyword evidence="7 11" id="KW-1133">Transmembrane helix</keyword>
<comment type="subcellular location">
    <subcellularLocation>
        <location evidence="1">Cell inner membrane</location>
        <topology evidence="1">Single-pass membrane protein</topology>
    </subcellularLocation>
</comment>
<accession>A0A932GME0</accession>
<dbReference type="PROSITE" id="PS00409">
    <property type="entry name" value="PROKAR_NTER_METHYL"/>
    <property type="match status" value="1"/>
</dbReference>
<dbReference type="GO" id="GO:0015627">
    <property type="term" value="C:type II protein secretion system complex"/>
    <property type="evidence" value="ECO:0007669"/>
    <property type="project" value="InterPro"/>
</dbReference>
<gene>
    <name evidence="13" type="ORF">HYY65_01060</name>
</gene>
<keyword evidence="3" id="KW-1003">Cell membrane</keyword>
<evidence type="ECO:0000313" key="13">
    <source>
        <dbReference type="EMBL" id="MBI3013664.1"/>
    </source>
</evidence>
<dbReference type="InterPro" id="IPR002416">
    <property type="entry name" value="T2SS_protein-GspH"/>
</dbReference>
<evidence type="ECO:0000256" key="5">
    <source>
        <dbReference type="ARBA" id="ARBA00022519"/>
    </source>
</evidence>
<dbReference type="GO" id="GO:0015628">
    <property type="term" value="P:protein secretion by the type II secretion system"/>
    <property type="evidence" value="ECO:0007669"/>
    <property type="project" value="InterPro"/>
</dbReference>
<dbReference type="InterPro" id="IPR045584">
    <property type="entry name" value="Pilin-like"/>
</dbReference>
<evidence type="ECO:0000256" key="1">
    <source>
        <dbReference type="ARBA" id="ARBA00004377"/>
    </source>
</evidence>
<dbReference type="EMBL" id="JACPSX010000018">
    <property type="protein sequence ID" value="MBI3013664.1"/>
    <property type="molecule type" value="Genomic_DNA"/>
</dbReference>
<keyword evidence="6 11" id="KW-0812">Transmembrane</keyword>
<evidence type="ECO:0000256" key="11">
    <source>
        <dbReference type="SAM" id="Phobius"/>
    </source>
</evidence>
<comment type="similarity">
    <text evidence="9">Belongs to the GSP H family.</text>
</comment>
<feature type="domain" description="General secretion pathway GspH" evidence="12">
    <location>
        <begin position="46"/>
        <end position="151"/>
    </location>
</feature>
<evidence type="ECO:0000256" key="10">
    <source>
        <dbReference type="ARBA" id="ARBA00030775"/>
    </source>
</evidence>
<dbReference type="Gene3D" id="3.30.700.10">
    <property type="entry name" value="Glycoprotein, Type 4 Pilin"/>
    <property type="match status" value="1"/>
</dbReference>
<evidence type="ECO:0000256" key="7">
    <source>
        <dbReference type="ARBA" id="ARBA00022989"/>
    </source>
</evidence>
<comment type="caution">
    <text evidence="13">The sequence shown here is derived from an EMBL/GenBank/DDBJ whole genome shotgun (WGS) entry which is preliminary data.</text>
</comment>
<dbReference type="PIRSF" id="PIRSF021292">
    <property type="entry name" value="Competence_ComGD"/>
    <property type="match status" value="1"/>
</dbReference>
<evidence type="ECO:0000256" key="8">
    <source>
        <dbReference type="ARBA" id="ARBA00023136"/>
    </source>
</evidence>
<evidence type="ECO:0000256" key="2">
    <source>
        <dbReference type="ARBA" id="ARBA00021549"/>
    </source>
</evidence>
<evidence type="ECO:0000256" key="4">
    <source>
        <dbReference type="ARBA" id="ARBA00022481"/>
    </source>
</evidence>
<keyword evidence="5" id="KW-0997">Cell inner membrane</keyword>
<sequence>MSPLARSSSGFTLLEVVIVVAIIGIVASVTLVNIPNWLNTLEARRAVRQVASTLQYVRFRAVSTNLEYRVRFFADGANYLIEKKDAFLGWVGEGFPMDLPSSVVFNRGGGDPVTFPGDAVTFRPDGSLGGLSGGLYFLGGSQARYRITVLSATGRVRLERGWGPYEPPSP</sequence>
<reference evidence="13" key="1">
    <citation type="submission" date="2020-07" db="EMBL/GenBank/DDBJ databases">
        <title>Huge and variable diversity of episymbiotic CPR bacteria and DPANN archaea in groundwater ecosystems.</title>
        <authorList>
            <person name="He C.Y."/>
            <person name="Keren R."/>
            <person name="Whittaker M."/>
            <person name="Farag I.F."/>
            <person name="Doudna J."/>
            <person name="Cate J.H.D."/>
            <person name="Banfield J.F."/>
        </authorList>
    </citation>
    <scope>NUCLEOTIDE SEQUENCE</scope>
    <source>
        <strain evidence="13">NC_groundwater_717_Ag_S-0.2um_59_8</strain>
    </source>
</reference>
<evidence type="ECO:0000256" key="6">
    <source>
        <dbReference type="ARBA" id="ARBA00022692"/>
    </source>
</evidence>